<gene>
    <name evidence="1" type="ORF">CY35_07G071500</name>
</gene>
<dbReference type="Proteomes" id="UP000828922">
    <property type="component" value="Linkage Group LG07"/>
</dbReference>
<sequence length="350" mass="37700">MRKKGIVMYKSQLQEFAQKAGFTPPLYEFVKEGPSHEPRFKSMVTVNSVTYESNLVFPNLKSAEHAAAKVALNALFPAYGVAPSPVHESGLCKNLLQEYAQKNGAPLPVYHTARLGEDHSPTFTSTVEIGGVNYSGGGAKNKKEAEIKAARTALLAIQSTPACVALPPIELPAPHYQVANLIKGHKKGRKRLRANQQLFEEPIASRMRVTECGTPQVPQVGSTELVQEWNDHTNQTTDTLEVSKQGGLGNSQLSREVPKVFAAEIQTETYVQQGVEGQNVGVVKDHNISVVIPGITPIQEAASPRLPSTLTAASHIPEDVQTGAPEINIELQKDLEEAIAASQLATSGTA</sequence>
<reference evidence="2" key="1">
    <citation type="journal article" date="2022" name="New Phytol.">
        <title>Phylogenomic structure and speciation in an emerging model: the Sphagnum magellanicum complex (Bryophyta).</title>
        <authorList>
            <person name="Shaw A.J."/>
            <person name="Piatkowski B."/>
            <person name="Duffy A.M."/>
            <person name="Aguero B."/>
            <person name="Imwattana K."/>
            <person name="Nieto-Lugilde M."/>
            <person name="Healey A."/>
            <person name="Weston D.J."/>
            <person name="Patel M.N."/>
            <person name="Schmutz J."/>
            <person name="Grimwood J."/>
            <person name="Yavitt J.B."/>
            <person name="Hassel K."/>
            <person name="Stenoien H.K."/>
            <person name="Flatberg K.I."/>
            <person name="Bickford C.P."/>
            <person name="Hicks K.A."/>
        </authorList>
    </citation>
    <scope>NUCLEOTIDE SEQUENCE [LARGE SCALE GENOMIC DNA]</scope>
</reference>
<accession>A0ACB8HLV7</accession>
<keyword evidence="2" id="KW-1185">Reference proteome</keyword>
<proteinExistence type="predicted"/>
<dbReference type="EMBL" id="CM038913">
    <property type="protein sequence ID" value="KAH9557184.1"/>
    <property type="molecule type" value="Genomic_DNA"/>
</dbReference>
<evidence type="ECO:0000313" key="1">
    <source>
        <dbReference type="EMBL" id="KAH9557184.1"/>
    </source>
</evidence>
<protein>
    <submittedName>
        <fullName evidence="1">Uncharacterized protein</fullName>
    </submittedName>
</protein>
<name>A0ACB8HLV7_9BRYO</name>
<evidence type="ECO:0000313" key="2">
    <source>
        <dbReference type="Proteomes" id="UP000828922"/>
    </source>
</evidence>
<organism evidence="1 2">
    <name type="scientific">Sphagnum magellanicum</name>
    <dbReference type="NCBI Taxonomy" id="128215"/>
    <lineage>
        <taxon>Eukaryota</taxon>
        <taxon>Viridiplantae</taxon>
        <taxon>Streptophyta</taxon>
        <taxon>Embryophyta</taxon>
        <taxon>Bryophyta</taxon>
        <taxon>Sphagnophytina</taxon>
        <taxon>Sphagnopsida</taxon>
        <taxon>Sphagnales</taxon>
        <taxon>Sphagnaceae</taxon>
        <taxon>Sphagnum</taxon>
    </lineage>
</organism>
<comment type="caution">
    <text evidence="1">The sequence shown here is derived from an EMBL/GenBank/DDBJ whole genome shotgun (WGS) entry which is preliminary data.</text>
</comment>